<dbReference type="PANTHER" id="PTHR43148">
    <property type="entry name" value="GLYCERALDEHYDE-3-PHOSPHATE DEHYDROGENASE 2"/>
    <property type="match status" value="1"/>
</dbReference>
<feature type="binding site" evidence="4">
    <location>
        <position position="171"/>
    </location>
    <ligand>
        <name>D-glyceraldehyde 3-phosphate</name>
        <dbReference type="ChEBI" id="CHEBI:59776"/>
    </ligand>
</feature>
<dbReference type="InterPro" id="IPR036291">
    <property type="entry name" value="NAD(P)-bd_dom_sf"/>
</dbReference>
<dbReference type="FunFam" id="3.40.50.720:FF:000001">
    <property type="entry name" value="Glyceraldehyde-3-phosphate dehydrogenase"/>
    <property type="match status" value="1"/>
</dbReference>
<proteinExistence type="inferred from homology"/>
<evidence type="ECO:0000256" key="5">
    <source>
        <dbReference type="PIRSR" id="PIRSR000149-3"/>
    </source>
</evidence>
<dbReference type="SUPFAM" id="SSF51735">
    <property type="entry name" value="NAD(P)-binding Rossmann-fold domains"/>
    <property type="match status" value="1"/>
</dbReference>
<evidence type="ECO:0000313" key="9">
    <source>
        <dbReference type="EMBL" id="TSC64878.1"/>
    </source>
</evidence>
<dbReference type="FunFam" id="3.30.360.10:FF:000002">
    <property type="entry name" value="Glyceraldehyde-3-phosphate dehydrogenase"/>
    <property type="match status" value="1"/>
</dbReference>
<feature type="binding site" evidence="5">
    <location>
        <position position="12"/>
    </location>
    <ligand>
        <name>NAD(+)</name>
        <dbReference type="ChEBI" id="CHEBI:57540"/>
    </ligand>
</feature>
<comment type="caution">
    <text evidence="9">The sequence shown here is derived from an EMBL/GenBank/DDBJ whole genome shotgun (WGS) entry which is preliminary data.</text>
</comment>
<dbReference type="InterPro" id="IPR020831">
    <property type="entry name" value="GlycerAld/Erythrose_P_DH"/>
</dbReference>
<feature type="binding site" evidence="4">
    <location>
        <begin position="199"/>
        <end position="200"/>
    </location>
    <ligand>
        <name>D-glyceraldehyde 3-phosphate</name>
        <dbReference type="ChEBI" id="CHEBI:59776"/>
    </ligand>
</feature>
<feature type="non-terminal residue" evidence="9">
    <location>
        <position position="1"/>
    </location>
</feature>
<evidence type="ECO:0000256" key="6">
    <source>
        <dbReference type="PIRSR" id="PIRSR000149-4"/>
    </source>
</evidence>
<feature type="domain" description="Glyceraldehyde 3-phosphate dehydrogenase NAD(P) binding" evidence="8">
    <location>
        <begin position="4"/>
        <end position="141"/>
    </location>
</feature>
<feature type="binding site" evidence="4">
    <location>
        <begin position="140"/>
        <end position="142"/>
    </location>
    <ligand>
        <name>D-glyceraldehyde 3-phosphate</name>
        <dbReference type="ChEBI" id="CHEBI:59776"/>
    </ligand>
</feature>
<feature type="active site" description="Nucleophile" evidence="3">
    <location>
        <position position="141"/>
    </location>
</feature>
<evidence type="ECO:0000256" key="3">
    <source>
        <dbReference type="PIRSR" id="PIRSR000149-1"/>
    </source>
</evidence>
<dbReference type="Pfam" id="PF00044">
    <property type="entry name" value="Gp_dh_N"/>
    <property type="match status" value="1"/>
</dbReference>
<keyword evidence="5" id="KW-0520">NAD</keyword>
<dbReference type="CDD" id="cd18126">
    <property type="entry name" value="GAPDH_I_C"/>
    <property type="match status" value="1"/>
</dbReference>
<keyword evidence="5" id="KW-0547">Nucleotide-binding</keyword>
<keyword evidence="2" id="KW-0560">Oxidoreductase</keyword>
<evidence type="ECO:0000256" key="4">
    <source>
        <dbReference type="PIRSR" id="PIRSR000149-2"/>
    </source>
</evidence>
<dbReference type="InterPro" id="IPR020830">
    <property type="entry name" value="GlycerAld_3-P_DH_AS"/>
</dbReference>
<dbReference type="AlphaFoldDB" id="A0A554J974"/>
<gene>
    <name evidence="9" type="ORF">CEO22_672</name>
</gene>
<dbReference type="PRINTS" id="PR00078">
    <property type="entry name" value="G3PDHDRGNASE"/>
</dbReference>
<dbReference type="Pfam" id="PF02800">
    <property type="entry name" value="Gp_dh_C"/>
    <property type="match status" value="1"/>
</dbReference>
<evidence type="ECO:0000259" key="8">
    <source>
        <dbReference type="SMART" id="SM00846"/>
    </source>
</evidence>
<dbReference type="SMART" id="SM00846">
    <property type="entry name" value="Gp_dh_N"/>
    <property type="match status" value="1"/>
</dbReference>
<dbReference type="Gene3D" id="3.30.360.10">
    <property type="entry name" value="Dihydrodipicolinate Reductase, domain 2"/>
    <property type="match status" value="1"/>
</dbReference>
<evidence type="ECO:0000256" key="1">
    <source>
        <dbReference type="ARBA" id="ARBA00007406"/>
    </source>
</evidence>
<accession>A0A554J974</accession>
<dbReference type="InterPro" id="IPR020828">
    <property type="entry name" value="GlycerAld_3-P_DH_NAD(P)-bd"/>
</dbReference>
<feature type="site" description="Activates thiol group during catalysis" evidence="6">
    <location>
        <position position="168"/>
    </location>
</feature>
<dbReference type="InterPro" id="IPR020829">
    <property type="entry name" value="GlycerAld_3-P_DH_cat"/>
</dbReference>
<feature type="binding site" evidence="5">
    <location>
        <position position="305"/>
    </location>
    <ligand>
        <name>NAD(+)</name>
        <dbReference type="ChEBI" id="CHEBI:57540"/>
    </ligand>
</feature>
<dbReference type="CDD" id="cd05214">
    <property type="entry name" value="GAPDH_I_N"/>
    <property type="match status" value="1"/>
</dbReference>
<dbReference type="GO" id="GO:0016620">
    <property type="term" value="F:oxidoreductase activity, acting on the aldehyde or oxo group of donors, NAD or NADP as acceptor"/>
    <property type="evidence" value="ECO:0007669"/>
    <property type="project" value="InterPro"/>
</dbReference>
<dbReference type="Proteomes" id="UP000316253">
    <property type="component" value="Unassembled WGS sequence"/>
</dbReference>
<sequence>KGQIKSLVAINDLGDAVSLAHLLTYDSNYGHIGVEVSGENFTSLADPDGPSGILTVDGHDIHVFAQKDPVKLPWADLKIDVVIESTGKFTDAAGAGLHLTAGAKRVVISAPAKDPEIKTLVMGINQLEIRQKDLIISNASCTTNCIAPVAAIIAEHFGIRKAMMTTIHSYTADQNLQDGPHKDLRRARAAAVNIVPTSTGATLAAAEVVVELKELFAGLAIRVPVAVGSLSDFTFVLKKKTTVEAVNQVLTKASQHKNWRGILSVTQAPIVSSDIIGDTHSAIIDLSLTALVDGDLLKVVAWYDNEFGYSNRLIEAATLISHLYVKIKFREW</sequence>
<evidence type="ECO:0000256" key="2">
    <source>
        <dbReference type="ARBA" id="ARBA00023002"/>
    </source>
</evidence>
<dbReference type="PIRSF" id="PIRSF000149">
    <property type="entry name" value="GAP_DH"/>
    <property type="match status" value="1"/>
</dbReference>
<organism evidence="9 10">
    <name type="scientific">Candidatus Berkelbacteria bacterium Gr01-1014_85</name>
    <dbReference type="NCBI Taxonomy" id="2017150"/>
    <lineage>
        <taxon>Bacteria</taxon>
        <taxon>Candidatus Berkelbacteria</taxon>
    </lineage>
</organism>
<evidence type="ECO:0000313" key="10">
    <source>
        <dbReference type="Proteomes" id="UP000316253"/>
    </source>
</evidence>
<dbReference type="SUPFAM" id="SSF55347">
    <property type="entry name" value="Glyceraldehyde-3-phosphate dehydrogenase-like, C-terminal domain"/>
    <property type="match status" value="1"/>
</dbReference>
<evidence type="ECO:0000256" key="7">
    <source>
        <dbReference type="RuleBase" id="RU000397"/>
    </source>
</evidence>
<dbReference type="Gene3D" id="3.40.50.720">
    <property type="entry name" value="NAD(P)-binding Rossmann-like Domain"/>
    <property type="match status" value="1"/>
</dbReference>
<protein>
    <submittedName>
        <fullName evidence="9">Gap</fullName>
    </submittedName>
</protein>
<reference evidence="9 10" key="1">
    <citation type="submission" date="2017-08" db="EMBL/GenBank/DDBJ databases">
        <title>Mechanisms for carbon and nitrogen cycling indicate functional differentiation within the Candidate Phyla Radiation.</title>
        <authorList>
            <person name="Danczak R.E."/>
            <person name="Johnston M.D."/>
            <person name="Kenah C."/>
            <person name="Slattery M."/>
            <person name="Wrighton K.C."/>
            <person name="Wilkins M.J."/>
        </authorList>
    </citation>
    <scope>NUCLEOTIDE SEQUENCE [LARGE SCALE GENOMIC DNA]</scope>
    <source>
        <strain evidence="9">Gr01-1014_85</strain>
    </source>
</reference>
<dbReference type="GO" id="GO:0051287">
    <property type="term" value="F:NAD binding"/>
    <property type="evidence" value="ECO:0007669"/>
    <property type="project" value="InterPro"/>
</dbReference>
<dbReference type="PROSITE" id="PS00071">
    <property type="entry name" value="GAPDH"/>
    <property type="match status" value="1"/>
</dbReference>
<dbReference type="EMBL" id="VMFD01000079">
    <property type="protein sequence ID" value="TSC64878.1"/>
    <property type="molecule type" value="Genomic_DNA"/>
</dbReference>
<comment type="similarity">
    <text evidence="1 7">Belongs to the glyceraldehyde-3-phosphate dehydrogenase family.</text>
</comment>
<name>A0A554J974_9BACT</name>
<feature type="binding site" evidence="5">
    <location>
        <position position="109"/>
    </location>
    <ligand>
        <name>NAD(+)</name>
        <dbReference type="ChEBI" id="CHEBI:57540"/>
    </ligand>
</feature>
<feature type="binding site" evidence="4">
    <location>
        <position position="222"/>
    </location>
    <ligand>
        <name>D-glyceraldehyde 3-phosphate</name>
        <dbReference type="ChEBI" id="CHEBI:59776"/>
    </ligand>
</feature>